<keyword evidence="2" id="KW-1185">Reference proteome</keyword>
<dbReference type="GO" id="GO:0070291">
    <property type="term" value="P:N-acylethanolamine metabolic process"/>
    <property type="evidence" value="ECO:0007669"/>
    <property type="project" value="TreeGrafter"/>
</dbReference>
<dbReference type="Gene3D" id="3.60.15.10">
    <property type="entry name" value="Ribonuclease Z/Hydroxyacylglutathione hydrolase-like"/>
    <property type="match status" value="1"/>
</dbReference>
<dbReference type="Proteomes" id="UP000219338">
    <property type="component" value="Unassembled WGS sequence"/>
</dbReference>
<organism evidence="1 2">
    <name type="scientific">Armillaria ostoyae</name>
    <name type="common">Armillaria root rot fungus</name>
    <dbReference type="NCBI Taxonomy" id="47428"/>
    <lineage>
        <taxon>Eukaryota</taxon>
        <taxon>Fungi</taxon>
        <taxon>Dikarya</taxon>
        <taxon>Basidiomycota</taxon>
        <taxon>Agaricomycotina</taxon>
        <taxon>Agaricomycetes</taxon>
        <taxon>Agaricomycetidae</taxon>
        <taxon>Agaricales</taxon>
        <taxon>Marasmiineae</taxon>
        <taxon>Physalacriaceae</taxon>
        <taxon>Armillaria</taxon>
    </lineage>
</organism>
<dbReference type="GO" id="GO:0070292">
    <property type="term" value="P:N-acylphosphatidylethanolamine metabolic process"/>
    <property type="evidence" value="ECO:0007669"/>
    <property type="project" value="TreeGrafter"/>
</dbReference>
<evidence type="ECO:0000313" key="2">
    <source>
        <dbReference type="Proteomes" id="UP000219338"/>
    </source>
</evidence>
<gene>
    <name evidence="1" type="ORF">ARMOST_20111</name>
</gene>
<reference evidence="2" key="1">
    <citation type="journal article" date="2017" name="Nat. Ecol. Evol.">
        <title>Genome expansion and lineage-specific genetic innovations in the forest pathogenic fungi Armillaria.</title>
        <authorList>
            <person name="Sipos G."/>
            <person name="Prasanna A.N."/>
            <person name="Walter M.C."/>
            <person name="O'Connor E."/>
            <person name="Balint B."/>
            <person name="Krizsan K."/>
            <person name="Kiss B."/>
            <person name="Hess J."/>
            <person name="Varga T."/>
            <person name="Slot J."/>
            <person name="Riley R."/>
            <person name="Boka B."/>
            <person name="Rigling D."/>
            <person name="Barry K."/>
            <person name="Lee J."/>
            <person name="Mihaltcheva S."/>
            <person name="LaButti K."/>
            <person name="Lipzen A."/>
            <person name="Waldron R."/>
            <person name="Moloney N.M."/>
            <person name="Sperisen C."/>
            <person name="Kredics L."/>
            <person name="Vagvoelgyi C."/>
            <person name="Patrignani A."/>
            <person name="Fitzpatrick D."/>
            <person name="Nagy I."/>
            <person name="Doyle S."/>
            <person name="Anderson J.B."/>
            <person name="Grigoriev I.V."/>
            <person name="Gueldener U."/>
            <person name="Muensterkoetter M."/>
            <person name="Nagy L.G."/>
        </authorList>
    </citation>
    <scope>NUCLEOTIDE SEQUENCE [LARGE SCALE GENOMIC DNA]</scope>
    <source>
        <strain evidence="2">C18/9</strain>
    </source>
</reference>
<dbReference type="STRING" id="47428.A0A284S6F8"/>
<dbReference type="GO" id="GO:0005737">
    <property type="term" value="C:cytoplasm"/>
    <property type="evidence" value="ECO:0007669"/>
    <property type="project" value="TreeGrafter"/>
</dbReference>
<proteinExistence type="predicted"/>
<name>A0A284S6F8_ARMOS</name>
<dbReference type="PANTHER" id="PTHR15032">
    <property type="entry name" value="N-ACYL-PHOSPHATIDYLETHANOLAMINE-HYDROLYZING PHOSPHOLIPASE D"/>
    <property type="match status" value="1"/>
</dbReference>
<dbReference type="EMBL" id="FUEG01000036">
    <property type="protein sequence ID" value="SJL16585.1"/>
    <property type="molecule type" value="Genomic_DNA"/>
</dbReference>
<dbReference type="AlphaFoldDB" id="A0A284S6F8"/>
<protein>
    <submittedName>
        <fullName evidence="1">Uncharacterized protein</fullName>
    </submittedName>
</protein>
<accession>A0A284S6F8</accession>
<dbReference type="OrthoDB" id="332863at2759"/>
<evidence type="ECO:0000313" key="1">
    <source>
        <dbReference type="EMBL" id="SJL16585.1"/>
    </source>
</evidence>
<sequence>MAGSPAERHPRSTRSIVIVNEDKKARRSASVLELEDEREDGYAEYAQRHRLSQSRNDWYYCKDTMWGTKKEDQGDIKATWLAHTCLLVDLPLVALLGRGTRVLFDPVFCDRCSPSQFLGPKRYRNPSRKIPEVDGVVISRNPYDQYVSFSSALLPAGHTLQTDPPTRYIPSTRKRRLFQANRDTLRSRTYTRLCFTPHTFAPLGNERCSDSVGWPKIPMYTLTRSTLDMWRYPEILTCTPAQHQTGWEGETRKGYHHVGVVPESTTELRDKGEDGLTEYVGQDDDMGYRASRRCGRPTHVASSSFCCRLVREKYKATVRPGTDACPASTLLSHTCSLNGPAHHKCNT</sequence>
<dbReference type="PANTHER" id="PTHR15032:SF4">
    <property type="entry name" value="N-ACYL-PHOSPHATIDYLETHANOLAMINE-HYDROLYZING PHOSPHOLIPASE D"/>
    <property type="match status" value="1"/>
</dbReference>
<dbReference type="GO" id="GO:0070290">
    <property type="term" value="F:N-acylphosphatidylethanolamine-specific phospholipase D activity"/>
    <property type="evidence" value="ECO:0007669"/>
    <property type="project" value="TreeGrafter"/>
</dbReference>
<dbReference type="InterPro" id="IPR036866">
    <property type="entry name" value="RibonucZ/Hydroxyglut_hydro"/>
</dbReference>